<dbReference type="InterPro" id="IPR007730">
    <property type="entry name" value="SPOR-like_dom"/>
</dbReference>
<dbReference type="InterPro" id="IPR011930">
    <property type="entry name" value="FtsN"/>
</dbReference>
<dbReference type="PROSITE" id="PS51724">
    <property type="entry name" value="SPOR"/>
    <property type="match status" value="1"/>
</dbReference>
<dbReference type="PANTHER" id="PTHR38687:SF2">
    <property type="entry name" value="CELL DIVISION PROTEIN FTSN"/>
    <property type="match status" value="1"/>
</dbReference>
<reference evidence="5" key="1">
    <citation type="submission" date="2015-01" db="EMBL/GenBank/DDBJ databases">
        <title>Draft genome sequence of Pasteurella multocida isolated from alpaca pneumonia.</title>
        <authorList>
            <person name="Maturrano L."/>
            <person name="Hurtado R."/>
            <person name="Allasi N."/>
            <person name="Juscamayta E."/>
            <person name="Fernandez D."/>
            <person name="Maximiliano J."/>
            <person name="Rimac R."/>
            <person name="Rosadio R."/>
        </authorList>
    </citation>
    <scope>NUCLEOTIDE SEQUENCE</scope>
    <source>
        <strain evidence="5">UNMSM</strain>
    </source>
</reference>
<proteinExistence type="predicted"/>
<organism evidence="5">
    <name type="scientific">Pasteurella multocida</name>
    <dbReference type="NCBI Taxonomy" id="747"/>
    <lineage>
        <taxon>Bacteria</taxon>
        <taxon>Pseudomonadati</taxon>
        <taxon>Pseudomonadota</taxon>
        <taxon>Gammaproteobacteria</taxon>
        <taxon>Pasteurellales</taxon>
        <taxon>Pasteurellaceae</taxon>
        <taxon>Pasteurella</taxon>
    </lineage>
</organism>
<dbReference type="InterPro" id="IPR052521">
    <property type="entry name" value="Cell_div_SPOR-domain"/>
</dbReference>
<evidence type="ECO:0000256" key="3">
    <source>
        <dbReference type="SAM" id="Phobius"/>
    </source>
</evidence>
<protein>
    <recommendedName>
        <fullName evidence="1">Cell division protein FtsN</fullName>
    </recommendedName>
</protein>
<dbReference type="Pfam" id="PF05036">
    <property type="entry name" value="SPOR"/>
    <property type="match status" value="1"/>
</dbReference>
<evidence type="ECO:0000259" key="4">
    <source>
        <dbReference type="PROSITE" id="PS51724"/>
    </source>
</evidence>
<dbReference type="Gene3D" id="3.30.70.1070">
    <property type="entry name" value="Sporulation related repeat"/>
    <property type="match status" value="1"/>
</dbReference>
<dbReference type="NCBIfam" id="TIGR02223">
    <property type="entry name" value="ftsN"/>
    <property type="match status" value="1"/>
</dbReference>
<dbReference type="PANTHER" id="PTHR38687">
    <property type="entry name" value="CELL DIVISION PROTEIN DEDD-RELATED"/>
    <property type="match status" value="1"/>
</dbReference>
<sequence length="272" mass="30282">MFLGIGFSVARRNYAGRGSRKKKKGTSKMVLLLLVGVIIAVFLSVLMLIKEKTPKEIVALPKSENQSTKSVLPNRPEEVWSYIQALETRTVPVTDDPKILDKNMRLTEEQRKILLAMEQEQKAAEQARLKQQEEQRKIEESKKDNSATLIKTNETQNGQTKAVNKPQTTPAVIEVKKGEPVKEVVKVEPPKKVEVINATPSEKKYGLQCGAFKNKTQAENLQARLAMLGLNARVNSNQEWNRVVIGPVGDRASTLKAQEKAKAIAQCVVIGM</sequence>
<name>A0A126QGL3_PASMD</name>
<keyword evidence="3" id="KW-0812">Transmembrane</keyword>
<dbReference type="EMBL" id="KP659904">
    <property type="protein sequence ID" value="AMK07743.1"/>
    <property type="molecule type" value="Genomic_DNA"/>
</dbReference>
<dbReference type="InterPro" id="IPR036680">
    <property type="entry name" value="SPOR-like_sf"/>
</dbReference>
<dbReference type="SUPFAM" id="SSF110997">
    <property type="entry name" value="Sporulation related repeat"/>
    <property type="match status" value="1"/>
</dbReference>
<evidence type="ECO:0000256" key="1">
    <source>
        <dbReference type="NCBIfam" id="TIGR02223"/>
    </source>
</evidence>
<gene>
    <name evidence="5" type="primary">PM1136</name>
</gene>
<evidence type="ECO:0000256" key="2">
    <source>
        <dbReference type="SAM" id="MobiDB-lite"/>
    </source>
</evidence>
<dbReference type="AlphaFoldDB" id="A0A126QGL3"/>
<dbReference type="GO" id="GO:0042834">
    <property type="term" value="F:peptidoglycan binding"/>
    <property type="evidence" value="ECO:0007669"/>
    <property type="project" value="InterPro"/>
</dbReference>
<keyword evidence="3" id="KW-1133">Transmembrane helix</keyword>
<accession>A0A126QGL3</accession>
<feature type="region of interest" description="Disordered" evidence="2">
    <location>
        <begin position="125"/>
        <end position="147"/>
    </location>
</feature>
<feature type="domain" description="SPOR" evidence="4">
    <location>
        <begin position="199"/>
        <end position="272"/>
    </location>
</feature>
<feature type="compositionally biased region" description="Basic and acidic residues" evidence="2">
    <location>
        <begin position="125"/>
        <end position="145"/>
    </location>
</feature>
<evidence type="ECO:0000313" key="5">
    <source>
        <dbReference type="EMBL" id="AMK07743.1"/>
    </source>
</evidence>
<keyword evidence="3" id="KW-0472">Membrane</keyword>
<feature type="transmembrane region" description="Helical" evidence="3">
    <location>
        <begin position="29"/>
        <end position="49"/>
    </location>
</feature>